<dbReference type="Gene3D" id="3.30.300.20">
    <property type="match status" value="1"/>
</dbReference>
<dbReference type="InterPro" id="IPR003718">
    <property type="entry name" value="OsmC/Ohr_fam"/>
</dbReference>
<protein>
    <submittedName>
        <fullName evidence="1">Osmotically inducible protein OsmC</fullName>
    </submittedName>
</protein>
<gene>
    <name evidence="1" type="ORF">BUZ61_06260</name>
</gene>
<dbReference type="Pfam" id="PF02566">
    <property type="entry name" value="OsmC"/>
    <property type="match status" value="1"/>
</dbReference>
<comment type="caution">
    <text evidence="1">The sequence shown here is derived from an EMBL/GenBank/DDBJ whole genome shotgun (WGS) entry which is preliminary data.</text>
</comment>
<dbReference type="AlphaFoldDB" id="A0A2T4SB20"/>
<reference evidence="1 2" key="1">
    <citation type="journal article" date="2016" name="Front. Microbiol.">
        <title>Comprehensive Phylogenetic Analysis of Bovine Non-aureus Staphylococci Species Based on Whole-Genome Sequencing.</title>
        <authorList>
            <person name="Naushad S."/>
            <person name="Barkema H.W."/>
            <person name="Luby C."/>
            <person name="Condas L.A."/>
            <person name="Nobrega D.B."/>
            <person name="Carson D.A."/>
            <person name="De Buck J."/>
        </authorList>
    </citation>
    <scope>NUCLEOTIDE SEQUENCE [LARGE SCALE GENOMIC DNA]</scope>
    <source>
        <strain evidence="1 2">SNUC 4337</strain>
    </source>
</reference>
<evidence type="ECO:0000313" key="1">
    <source>
        <dbReference type="EMBL" id="PTK59258.1"/>
    </source>
</evidence>
<dbReference type="InterPro" id="IPR052707">
    <property type="entry name" value="OsmC_Ohr_Peroxiredoxin"/>
</dbReference>
<dbReference type="Proteomes" id="UP000240400">
    <property type="component" value="Unassembled WGS sequence"/>
</dbReference>
<name>A0A2T4SB20_9STAP</name>
<dbReference type="SUPFAM" id="SSF82784">
    <property type="entry name" value="OsmC-like"/>
    <property type="match status" value="1"/>
</dbReference>
<dbReference type="InterPro" id="IPR015946">
    <property type="entry name" value="KH_dom-like_a/b"/>
</dbReference>
<dbReference type="PANTHER" id="PTHR42830:SF2">
    <property type="entry name" value="OSMC_OHR FAMILY PROTEIN"/>
    <property type="match status" value="1"/>
</dbReference>
<dbReference type="PANTHER" id="PTHR42830">
    <property type="entry name" value="OSMOTICALLY INDUCIBLE FAMILY PROTEIN"/>
    <property type="match status" value="1"/>
</dbReference>
<dbReference type="EMBL" id="PZHR01000025">
    <property type="protein sequence ID" value="PTK59258.1"/>
    <property type="molecule type" value="Genomic_DNA"/>
</dbReference>
<organism evidence="1 2">
    <name type="scientific">Staphylococcus nepalensis</name>
    <dbReference type="NCBI Taxonomy" id="214473"/>
    <lineage>
        <taxon>Bacteria</taxon>
        <taxon>Bacillati</taxon>
        <taxon>Bacillota</taxon>
        <taxon>Bacilli</taxon>
        <taxon>Bacillales</taxon>
        <taxon>Staphylococcaceae</taxon>
        <taxon>Staphylococcus</taxon>
    </lineage>
</organism>
<proteinExistence type="predicted"/>
<evidence type="ECO:0000313" key="2">
    <source>
        <dbReference type="Proteomes" id="UP000240400"/>
    </source>
</evidence>
<sequence>MPRFTNNKKEDIIMAVIKTNWNGDIKGFGKVETEHLDAKIAVATKSGGTGEGATPKELLASSAASCYIITLMYAIEARTISVVDVQMDTEIKELENKAFEFIHYPKITLPENADKKDFEEVNRLFEIADRGCTIGKLLKKADVSIRIQGEVNS</sequence>
<dbReference type="InterPro" id="IPR036102">
    <property type="entry name" value="OsmC/Ohrsf"/>
</dbReference>
<accession>A0A2T4SB20</accession>